<organism evidence="1 2">
    <name type="scientific">Panicum miliaceum</name>
    <name type="common">Proso millet</name>
    <name type="synonym">Broomcorn millet</name>
    <dbReference type="NCBI Taxonomy" id="4540"/>
    <lineage>
        <taxon>Eukaryota</taxon>
        <taxon>Viridiplantae</taxon>
        <taxon>Streptophyta</taxon>
        <taxon>Embryophyta</taxon>
        <taxon>Tracheophyta</taxon>
        <taxon>Spermatophyta</taxon>
        <taxon>Magnoliopsida</taxon>
        <taxon>Liliopsida</taxon>
        <taxon>Poales</taxon>
        <taxon>Poaceae</taxon>
        <taxon>PACMAD clade</taxon>
        <taxon>Panicoideae</taxon>
        <taxon>Panicodae</taxon>
        <taxon>Paniceae</taxon>
        <taxon>Panicinae</taxon>
        <taxon>Panicum</taxon>
        <taxon>Panicum sect. Panicum</taxon>
    </lineage>
</organism>
<name>A0A3L6SII8_PANMI</name>
<accession>A0A3L6SII8</accession>
<dbReference type="Proteomes" id="UP000275267">
    <property type="component" value="Unassembled WGS sequence"/>
</dbReference>
<sequence>MSSCRARLLGATSCPVPATSALKKWFSLFLSVSSFFFPDLRAASARCGSDKPASRVIPREAGATLVDDEPRVPFAGGARAMGCSGYLAGAAPRRGGRHRARRCSRRILKAAIRRFPVAGAASSTPRFYRAVRTACAPPPHRSCSAWENVSACFRLSEHVEVSPYTLRPRFQGLIRNSG</sequence>
<comment type="caution">
    <text evidence="1">The sequence shown here is derived from an EMBL/GenBank/DDBJ whole genome shotgun (WGS) entry which is preliminary data.</text>
</comment>
<gene>
    <name evidence="1" type="ORF">C2845_PM07G20170</name>
</gene>
<dbReference type="EMBL" id="PQIB02000004">
    <property type="protein sequence ID" value="RLN22432.1"/>
    <property type="molecule type" value="Genomic_DNA"/>
</dbReference>
<proteinExistence type="predicted"/>
<evidence type="ECO:0000313" key="1">
    <source>
        <dbReference type="EMBL" id="RLN22432.1"/>
    </source>
</evidence>
<reference evidence="2" key="1">
    <citation type="journal article" date="2019" name="Nat. Commun.">
        <title>The genome of broomcorn millet.</title>
        <authorList>
            <person name="Zou C."/>
            <person name="Miki D."/>
            <person name="Li D."/>
            <person name="Tang Q."/>
            <person name="Xiao L."/>
            <person name="Rajput S."/>
            <person name="Deng P."/>
            <person name="Jia W."/>
            <person name="Huang R."/>
            <person name="Zhang M."/>
            <person name="Sun Y."/>
            <person name="Hu J."/>
            <person name="Fu X."/>
            <person name="Schnable P.S."/>
            <person name="Li F."/>
            <person name="Zhang H."/>
            <person name="Feng B."/>
            <person name="Zhu X."/>
            <person name="Liu R."/>
            <person name="Schnable J.C."/>
            <person name="Zhu J.-K."/>
            <person name="Zhang H."/>
        </authorList>
    </citation>
    <scope>NUCLEOTIDE SEQUENCE [LARGE SCALE GENOMIC DNA]</scope>
</reference>
<dbReference type="AlphaFoldDB" id="A0A3L6SII8"/>
<evidence type="ECO:0000313" key="2">
    <source>
        <dbReference type="Proteomes" id="UP000275267"/>
    </source>
</evidence>
<protein>
    <submittedName>
        <fullName evidence="1">Uncharacterized protein</fullName>
    </submittedName>
</protein>
<keyword evidence="2" id="KW-1185">Reference proteome</keyword>